<organism evidence="2 3">
    <name type="scientific">Drosophila simulans</name>
    <name type="common">Fruit fly</name>
    <dbReference type="NCBI Taxonomy" id="7240"/>
    <lineage>
        <taxon>Eukaryota</taxon>
        <taxon>Metazoa</taxon>
        <taxon>Ecdysozoa</taxon>
        <taxon>Arthropoda</taxon>
        <taxon>Hexapoda</taxon>
        <taxon>Insecta</taxon>
        <taxon>Pterygota</taxon>
        <taxon>Neoptera</taxon>
        <taxon>Endopterygota</taxon>
        <taxon>Diptera</taxon>
        <taxon>Brachycera</taxon>
        <taxon>Muscomorpha</taxon>
        <taxon>Ephydroidea</taxon>
        <taxon>Drosophilidae</taxon>
        <taxon>Drosophila</taxon>
        <taxon>Sophophora</taxon>
    </lineage>
</organism>
<evidence type="ECO:0000313" key="2">
    <source>
        <dbReference type="EMBL" id="EDX09965.1"/>
    </source>
</evidence>
<sequence length="109" mass="12211">MAGNNLSPIQDSDNERQQRPIKCGIQALQYSKETYRSMDCLKISSATYGGHGGYGGYGHGGYDYGPHVQPDSSPRWKNNFHLHGHNSAHCQPHDPHTDPPQKGRKKRRV</sequence>
<name>B4QP67_DROSI</name>
<evidence type="ECO:0000256" key="1">
    <source>
        <dbReference type="SAM" id="MobiDB-lite"/>
    </source>
</evidence>
<dbReference type="EMBL" id="CM000363">
    <property type="protein sequence ID" value="EDX09965.1"/>
    <property type="molecule type" value="Genomic_DNA"/>
</dbReference>
<dbReference type="HOGENOM" id="CLU_2186694_0_0_1"/>
<protein>
    <submittedName>
        <fullName evidence="2">GD14240</fullName>
    </submittedName>
</protein>
<gene>
    <name evidence="2" type="primary">Dsim\GD14240</name>
    <name evidence="2" type="ORF">Dsim_GD14240</name>
</gene>
<feature type="region of interest" description="Disordered" evidence="1">
    <location>
        <begin position="1"/>
        <end position="21"/>
    </location>
</feature>
<keyword evidence="3" id="KW-1185">Reference proteome</keyword>
<accession>B4QP67</accession>
<evidence type="ECO:0000313" key="3">
    <source>
        <dbReference type="Proteomes" id="UP000000304"/>
    </source>
</evidence>
<dbReference type="Proteomes" id="UP000000304">
    <property type="component" value="Chromosome 3L"/>
</dbReference>
<proteinExistence type="predicted"/>
<dbReference type="AlphaFoldDB" id="B4QP67"/>
<feature type="region of interest" description="Disordered" evidence="1">
    <location>
        <begin position="65"/>
        <end position="109"/>
    </location>
</feature>
<feature type="compositionally biased region" description="Polar residues" evidence="1">
    <location>
        <begin position="1"/>
        <end position="11"/>
    </location>
</feature>
<feature type="compositionally biased region" description="Basic and acidic residues" evidence="1">
    <location>
        <begin position="91"/>
        <end position="101"/>
    </location>
</feature>
<reference evidence="2 3" key="1">
    <citation type="journal article" date="2007" name="Nature">
        <title>Evolution of genes and genomes on the Drosophila phylogeny.</title>
        <authorList>
            <consortium name="Drosophila 12 Genomes Consortium"/>
            <person name="Clark A.G."/>
            <person name="Eisen M.B."/>
            <person name="Smith D.R."/>
            <person name="Bergman C.M."/>
            <person name="Oliver B."/>
            <person name="Markow T.A."/>
            <person name="Kaufman T.C."/>
            <person name="Kellis M."/>
            <person name="Gelbart W."/>
            <person name="Iyer V.N."/>
            <person name="Pollard D.A."/>
            <person name="Sackton T.B."/>
            <person name="Larracuente A.M."/>
            <person name="Singh N.D."/>
            <person name="Abad J.P."/>
            <person name="Abt D.N."/>
            <person name="Adryan B."/>
            <person name="Aguade M."/>
            <person name="Akashi H."/>
            <person name="Anderson W.W."/>
            <person name="Aquadro C.F."/>
            <person name="Ardell D.H."/>
            <person name="Arguello R."/>
            <person name="Artieri C.G."/>
            <person name="Barbash D.A."/>
            <person name="Barker D."/>
            <person name="Barsanti P."/>
            <person name="Batterham P."/>
            <person name="Batzoglou S."/>
            <person name="Begun D."/>
            <person name="Bhutkar A."/>
            <person name="Blanco E."/>
            <person name="Bosak S.A."/>
            <person name="Bradley R.K."/>
            <person name="Brand A.D."/>
            <person name="Brent M.R."/>
            <person name="Brooks A.N."/>
            <person name="Brown R.H."/>
            <person name="Butlin R.K."/>
            <person name="Caggese C."/>
            <person name="Calvi B.R."/>
            <person name="Bernardo de Carvalho A."/>
            <person name="Caspi A."/>
            <person name="Castrezana S."/>
            <person name="Celniker S.E."/>
            <person name="Chang J.L."/>
            <person name="Chapple C."/>
            <person name="Chatterji S."/>
            <person name="Chinwalla A."/>
            <person name="Civetta A."/>
            <person name="Clifton S.W."/>
            <person name="Comeron J.M."/>
            <person name="Costello J.C."/>
            <person name="Coyne J.A."/>
            <person name="Daub J."/>
            <person name="David R.G."/>
            <person name="Delcher A.L."/>
            <person name="Delehaunty K."/>
            <person name="Do C.B."/>
            <person name="Ebling H."/>
            <person name="Edwards K."/>
            <person name="Eickbush T."/>
            <person name="Evans J.D."/>
            <person name="Filipski A."/>
            <person name="Findeiss S."/>
            <person name="Freyhult E."/>
            <person name="Fulton L."/>
            <person name="Fulton R."/>
            <person name="Garcia A.C."/>
            <person name="Gardiner A."/>
            <person name="Garfield D.A."/>
            <person name="Garvin B.E."/>
            <person name="Gibson G."/>
            <person name="Gilbert D."/>
            <person name="Gnerre S."/>
            <person name="Godfrey J."/>
            <person name="Good R."/>
            <person name="Gotea V."/>
            <person name="Gravely B."/>
            <person name="Greenberg A.J."/>
            <person name="Griffiths-Jones S."/>
            <person name="Gross S."/>
            <person name="Guigo R."/>
            <person name="Gustafson E.A."/>
            <person name="Haerty W."/>
            <person name="Hahn M.W."/>
            <person name="Halligan D.L."/>
            <person name="Halpern A.L."/>
            <person name="Halter G.M."/>
            <person name="Han M.V."/>
            <person name="Heger A."/>
            <person name="Hillier L."/>
            <person name="Hinrichs A.S."/>
            <person name="Holmes I."/>
            <person name="Hoskins R.A."/>
            <person name="Hubisz M.J."/>
            <person name="Hultmark D."/>
            <person name="Huntley M.A."/>
            <person name="Jaffe D.B."/>
            <person name="Jagadeeshan S."/>
            <person name="Jeck W.R."/>
            <person name="Johnson J."/>
            <person name="Jones C.D."/>
            <person name="Jordan W.C."/>
            <person name="Karpen G.H."/>
            <person name="Kataoka E."/>
            <person name="Keightley P.D."/>
            <person name="Kheradpour P."/>
            <person name="Kirkness E.F."/>
            <person name="Koerich L.B."/>
            <person name="Kristiansen K."/>
            <person name="Kudrna D."/>
            <person name="Kulathinal R.J."/>
            <person name="Kumar S."/>
            <person name="Kwok R."/>
            <person name="Lander E."/>
            <person name="Langley C.H."/>
            <person name="Lapoint R."/>
            <person name="Lazzaro B.P."/>
            <person name="Lee S.J."/>
            <person name="Levesque L."/>
            <person name="Li R."/>
            <person name="Lin C.F."/>
            <person name="Lin M.F."/>
            <person name="Lindblad-Toh K."/>
            <person name="Llopart A."/>
            <person name="Long M."/>
            <person name="Low L."/>
            <person name="Lozovsky E."/>
            <person name="Lu J."/>
            <person name="Luo M."/>
            <person name="Machado C.A."/>
            <person name="Makalowski W."/>
            <person name="Marzo M."/>
            <person name="Matsuda M."/>
            <person name="Matzkin L."/>
            <person name="McAllister B."/>
            <person name="McBride C.S."/>
            <person name="McKernan B."/>
            <person name="McKernan K."/>
            <person name="Mendez-Lago M."/>
            <person name="Minx P."/>
            <person name="Mollenhauer M.U."/>
            <person name="Montooth K."/>
            <person name="Mount S.M."/>
            <person name="Mu X."/>
            <person name="Myers E."/>
            <person name="Negre B."/>
            <person name="Newfeld S."/>
            <person name="Nielsen R."/>
            <person name="Noor M.A."/>
            <person name="O'Grady P."/>
            <person name="Pachter L."/>
            <person name="Papaceit M."/>
            <person name="Parisi M.J."/>
            <person name="Parisi M."/>
            <person name="Parts L."/>
            <person name="Pedersen J.S."/>
            <person name="Pesole G."/>
            <person name="Phillippy A.M."/>
            <person name="Ponting C.P."/>
            <person name="Pop M."/>
            <person name="Porcelli D."/>
            <person name="Powell J.R."/>
            <person name="Prohaska S."/>
            <person name="Pruitt K."/>
            <person name="Puig M."/>
            <person name="Quesneville H."/>
            <person name="Ram K.R."/>
            <person name="Rand D."/>
            <person name="Rasmussen M.D."/>
            <person name="Reed L.K."/>
            <person name="Reenan R."/>
            <person name="Reily A."/>
            <person name="Remington K.A."/>
            <person name="Rieger T.T."/>
            <person name="Ritchie M.G."/>
            <person name="Robin C."/>
            <person name="Rogers Y.H."/>
            <person name="Rohde C."/>
            <person name="Rozas J."/>
            <person name="Rubenfield M.J."/>
            <person name="Ruiz A."/>
            <person name="Russo S."/>
            <person name="Salzberg S.L."/>
            <person name="Sanchez-Gracia A."/>
            <person name="Saranga D.J."/>
            <person name="Sato H."/>
            <person name="Schaeffer S.W."/>
            <person name="Schatz M.C."/>
            <person name="Schlenke T."/>
            <person name="Schwartz R."/>
            <person name="Segarra C."/>
            <person name="Singh R.S."/>
            <person name="Sirot L."/>
            <person name="Sirota M."/>
            <person name="Sisneros N.B."/>
            <person name="Smith C.D."/>
            <person name="Smith T.F."/>
            <person name="Spieth J."/>
            <person name="Stage D.E."/>
            <person name="Stark A."/>
            <person name="Stephan W."/>
            <person name="Strausberg R.L."/>
            <person name="Strempel S."/>
            <person name="Sturgill D."/>
            <person name="Sutton G."/>
            <person name="Sutton G.G."/>
            <person name="Tao W."/>
            <person name="Teichmann S."/>
            <person name="Tobari Y.N."/>
            <person name="Tomimura Y."/>
            <person name="Tsolas J.M."/>
            <person name="Valente V.L."/>
            <person name="Venter E."/>
            <person name="Venter J.C."/>
            <person name="Vicario S."/>
            <person name="Vieira F.G."/>
            <person name="Vilella A.J."/>
            <person name="Villasante A."/>
            <person name="Walenz B."/>
            <person name="Wang J."/>
            <person name="Wasserman M."/>
            <person name="Watts T."/>
            <person name="Wilson D."/>
            <person name="Wilson R.K."/>
            <person name="Wing R.A."/>
            <person name="Wolfner M.F."/>
            <person name="Wong A."/>
            <person name="Wong G.K."/>
            <person name="Wu C.I."/>
            <person name="Wu G."/>
            <person name="Yamamoto D."/>
            <person name="Yang H.P."/>
            <person name="Yang S.P."/>
            <person name="Yorke J.A."/>
            <person name="Yoshida K."/>
            <person name="Zdobnov E."/>
            <person name="Zhang P."/>
            <person name="Zhang Y."/>
            <person name="Zimin A.V."/>
            <person name="Baldwin J."/>
            <person name="Abdouelleil A."/>
            <person name="Abdulkadir J."/>
            <person name="Abebe A."/>
            <person name="Abera B."/>
            <person name="Abreu J."/>
            <person name="Acer S.C."/>
            <person name="Aftuck L."/>
            <person name="Alexander A."/>
            <person name="An P."/>
            <person name="Anderson E."/>
            <person name="Anderson S."/>
            <person name="Arachi H."/>
            <person name="Azer M."/>
            <person name="Bachantsang P."/>
            <person name="Barry A."/>
            <person name="Bayul T."/>
            <person name="Berlin A."/>
            <person name="Bessette D."/>
            <person name="Bloom T."/>
            <person name="Blye J."/>
            <person name="Boguslavskiy L."/>
            <person name="Bonnet C."/>
            <person name="Boukhgalter B."/>
            <person name="Bourzgui I."/>
            <person name="Brown A."/>
            <person name="Cahill P."/>
            <person name="Channer S."/>
            <person name="Cheshatsang Y."/>
            <person name="Chuda L."/>
            <person name="Citroen M."/>
            <person name="Collymore A."/>
            <person name="Cooke P."/>
            <person name="Costello M."/>
            <person name="D'Aco K."/>
            <person name="Daza R."/>
            <person name="De Haan G."/>
            <person name="DeGray S."/>
            <person name="DeMaso C."/>
            <person name="Dhargay N."/>
            <person name="Dooley K."/>
            <person name="Dooley E."/>
            <person name="Doricent M."/>
            <person name="Dorje P."/>
            <person name="Dorjee K."/>
            <person name="Dupes A."/>
            <person name="Elong R."/>
            <person name="Falk J."/>
            <person name="Farina A."/>
            <person name="Faro S."/>
            <person name="Ferguson D."/>
            <person name="Fisher S."/>
            <person name="Foley C.D."/>
            <person name="Franke A."/>
            <person name="Friedrich D."/>
            <person name="Gadbois L."/>
            <person name="Gearin G."/>
            <person name="Gearin C.R."/>
            <person name="Giannoukos G."/>
            <person name="Goode T."/>
            <person name="Graham J."/>
            <person name="Grandbois E."/>
            <person name="Grewal S."/>
            <person name="Gyaltsen K."/>
            <person name="Hafez N."/>
            <person name="Hagos B."/>
            <person name="Hall J."/>
            <person name="Henson C."/>
            <person name="Hollinger A."/>
            <person name="Honan T."/>
            <person name="Huard M.D."/>
            <person name="Hughes L."/>
            <person name="Hurhula B."/>
            <person name="Husby M.E."/>
            <person name="Kamat A."/>
            <person name="Kanga B."/>
            <person name="Kashin S."/>
            <person name="Khazanovich D."/>
            <person name="Kisner P."/>
            <person name="Lance K."/>
            <person name="Lara M."/>
            <person name="Lee W."/>
            <person name="Lennon N."/>
            <person name="Letendre F."/>
            <person name="LeVine R."/>
            <person name="Lipovsky A."/>
            <person name="Liu X."/>
            <person name="Liu J."/>
            <person name="Liu S."/>
            <person name="Lokyitsang T."/>
            <person name="Lokyitsang Y."/>
            <person name="Lubonja R."/>
            <person name="Lui A."/>
            <person name="MacDonald P."/>
            <person name="Magnisalis V."/>
            <person name="Maru K."/>
            <person name="Matthews C."/>
            <person name="McCusker W."/>
            <person name="McDonough S."/>
            <person name="Mehta T."/>
            <person name="Meldrim J."/>
            <person name="Meneus L."/>
            <person name="Mihai O."/>
            <person name="Mihalev A."/>
            <person name="Mihova T."/>
            <person name="Mittelman R."/>
            <person name="Mlenga V."/>
            <person name="Montmayeur A."/>
            <person name="Mulrain L."/>
            <person name="Navidi A."/>
            <person name="Naylor J."/>
            <person name="Negash T."/>
            <person name="Nguyen T."/>
            <person name="Nguyen N."/>
            <person name="Nicol R."/>
            <person name="Norbu C."/>
            <person name="Norbu N."/>
            <person name="Novod N."/>
            <person name="O'Neill B."/>
            <person name="Osman S."/>
            <person name="Markiewicz E."/>
            <person name="Oyono O.L."/>
            <person name="Patti C."/>
            <person name="Phunkhang P."/>
            <person name="Pierre F."/>
            <person name="Priest M."/>
            <person name="Raghuraman S."/>
            <person name="Rege F."/>
            <person name="Reyes R."/>
            <person name="Rise C."/>
            <person name="Rogov P."/>
            <person name="Ross K."/>
            <person name="Ryan E."/>
            <person name="Settipalli S."/>
            <person name="Shea T."/>
            <person name="Sherpa N."/>
            <person name="Shi L."/>
            <person name="Shih D."/>
            <person name="Sparrow T."/>
            <person name="Spaulding J."/>
            <person name="Stalker J."/>
            <person name="Stange-Thomann N."/>
            <person name="Stavropoulos S."/>
            <person name="Stone C."/>
            <person name="Strader C."/>
            <person name="Tesfaye S."/>
            <person name="Thomson T."/>
            <person name="Thoulutsang Y."/>
            <person name="Thoulutsang D."/>
            <person name="Topham K."/>
            <person name="Topping I."/>
            <person name="Tsamla T."/>
            <person name="Vassiliev H."/>
            <person name="Vo A."/>
            <person name="Wangchuk T."/>
            <person name="Wangdi T."/>
            <person name="Weiand M."/>
            <person name="Wilkinson J."/>
            <person name="Wilson A."/>
            <person name="Yadav S."/>
            <person name="Young G."/>
            <person name="Yu Q."/>
            <person name="Zembek L."/>
            <person name="Zhong D."/>
            <person name="Zimmer A."/>
            <person name="Zwirko Z."/>
            <person name="Jaffe D.B."/>
            <person name="Alvarez P."/>
            <person name="Brockman W."/>
            <person name="Butler J."/>
            <person name="Chin C."/>
            <person name="Gnerre S."/>
            <person name="Grabherr M."/>
            <person name="Kleber M."/>
            <person name="Mauceli E."/>
            <person name="MacCallum I."/>
        </authorList>
    </citation>
    <scope>NUCLEOTIDE SEQUENCE [LARGE SCALE GENOMIC DNA]</scope>
    <source>
        <strain evidence="3">white501</strain>
    </source>
</reference>